<feature type="region of interest" description="Disordered" evidence="1">
    <location>
        <begin position="1"/>
        <end position="249"/>
    </location>
</feature>
<dbReference type="GO" id="GO:0005682">
    <property type="term" value="C:U5 snRNP"/>
    <property type="evidence" value="ECO:0007669"/>
    <property type="project" value="InterPro"/>
</dbReference>
<keyword evidence="4" id="KW-1185">Reference proteome</keyword>
<feature type="compositionally biased region" description="Acidic residues" evidence="1">
    <location>
        <begin position="91"/>
        <end position="106"/>
    </location>
</feature>
<dbReference type="Proteomes" id="UP001161017">
    <property type="component" value="Unassembled WGS sequence"/>
</dbReference>
<feature type="region of interest" description="Disordered" evidence="1">
    <location>
        <begin position="388"/>
        <end position="419"/>
    </location>
</feature>
<feature type="compositionally biased region" description="Polar residues" evidence="1">
    <location>
        <begin position="22"/>
        <end position="32"/>
    </location>
</feature>
<sequence length="471" mass="51370">MSFPTLPRPTRSADAFARSEAHTTQFDLRNPSTLPPDAPTDDPLLDADEIGKRGTTTKRNAVNIDGYESDSSNEGFDGRVAAKKKRRVQNDAEDGDMFGDDADDGGEGGGVATKQGNEDRKKKGVTFMEADETVQGEVLGSKSGGHVSADFSVPGNDHQNGFSTRTAQKQTKDPSRRTNPQASPHNNDDGNETDTSSESSADDETRADPGSEVDDELGAGSKKHHAPKLDAFNMRAETEEGRFDSSGNYVRKAADPDAVHDIWLEGVSKRDMKRAREAMDLREAENARRRVEDDKVLTKDLLGALIKRLEVGETVLEALGRLGTGKKKHGKGKRGAMEVEPGEEEAREVARREAVEAITGAADMLLSRGQEEIYDTERELLARQYQRETGEAWVDPPKAEGEEGGEEEGQGDGGGGGMWQYRWMDGRDGGKVYGGYDAPLMKAWVEAGFFDGDVEFCKVGEEEWSSSVRFV</sequence>
<dbReference type="PANTHER" id="PTHR13138">
    <property type="entry name" value="PROTEIN LIN1"/>
    <property type="match status" value="1"/>
</dbReference>
<feature type="compositionally biased region" description="Basic residues" evidence="1">
    <location>
        <begin position="324"/>
        <end position="334"/>
    </location>
</feature>
<dbReference type="Pfam" id="PF02213">
    <property type="entry name" value="GYF"/>
    <property type="match status" value="1"/>
</dbReference>
<evidence type="ECO:0000259" key="2">
    <source>
        <dbReference type="PROSITE" id="PS50829"/>
    </source>
</evidence>
<organism evidence="3 4">
    <name type="scientific">Ramalina farinacea</name>
    <dbReference type="NCBI Taxonomy" id="258253"/>
    <lineage>
        <taxon>Eukaryota</taxon>
        <taxon>Fungi</taxon>
        <taxon>Dikarya</taxon>
        <taxon>Ascomycota</taxon>
        <taxon>Pezizomycotina</taxon>
        <taxon>Lecanoromycetes</taxon>
        <taxon>OSLEUM clade</taxon>
        <taxon>Lecanoromycetidae</taxon>
        <taxon>Lecanorales</taxon>
        <taxon>Lecanorineae</taxon>
        <taxon>Ramalinaceae</taxon>
        <taxon>Ramalina</taxon>
    </lineage>
</organism>
<dbReference type="InterPro" id="IPR039905">
    <property type="entry name" value="CD2BP2/Lin1"/>
</dbReference>
<dbReference type="EMBL" id="JAPUFD010000009">
    <property type="protein sequence ID" value="MDI1489214.1"/>
    <property type="molecule type" value="Genomic_DNA"/>
</dbReference>
<protein>
    <recommendedName>
        <fullName evidence="2">GYF domain-containing protein</fullName>
    </recommendedName>
</protein>
<evidence type="ECO:0000256" key="1">
    <source>
        <dbReference type="SAM" id="MobiDB-lite"/>
    </source>
</evidence>
<evidence type="ECO:0000313" key="4">
    <source>
        <dbReference type="Proteomes" id="UP001161017"/>
    </source>
</evidence>
<feature type="domain" description="GYF" evidence="2">
    <location>
        <begin position="416"/>
        <end position="471"/>
    </location>
</feature>
<dbReference type="PANTHER" id="PTHR13138:SF3">
    <property type="entry name" value="CD2 ANTIGEN CYTOPLASMIC TAIL-BINDING PROTEIN 2"/>
    <property type="match status" value="1"/>
</dbReference>
<name>A0AA43QPL3_9LECA</name>
<dbReference type="SUPFAM" id="SSF55277">
    <property type="entry name" value="GYF domain"/>
    <property type="match status" value="1"/>
</dbReference>
<reference evidence="3" key="1">
    <citation type="journal article" date="2023" name="Genome Biol. Evol.">
        <title>First Whole Genome Sequence and Flow Cytometry Genome Size Data for the Lichen-Forming Fungus Ramalina farinacea (Ascomycota).</title>
        <authorList>
            <person name="Llewellyn T."/>
            <person name="Mian S."/>
            <person name="Hill R."/>
            <person name="Leitch I.J."/>
            <person name="Gaya E."/>
        </authorList>
    </citation>
    <scope>NUCLEOTIDE SEQUENCE</scope>
    <source>
        <strain evidence="3">LIQ254RAFAR</strain>
    </source>
</reference>
<dbReference type="PROSITE" id="PS50829">
    <property type="entry name" value="GYF"/>
    <property type="match status" value="1"/>
</dbReference>
<feature type="region of interest" description="Disordered" evidence="1">
    <location>
        <begin position="324"/>
        <end position="345"/>
    </location>
</feature>
<evidence type="ECO:0000313" key="3">
    <source>
        <dbReference type="EMBL" id="MDI1489214.1"/>
    </source>
</evidence>
<dbReference type="Gene3D" id="3.30.1490.40">
    <property type="match status" value="1"/>
</dbReference>
<proteinExistence type="predicted"/>
<gene>
    <name evidence="3" type="ORF">OHK93_008492</name>
</gene>
<feature type="compositionally biased region" description="Polar residues" evidence="1">
    <location>
        <begin position="157"/>
        <end position="169"/>
    </location>
</feature>
<feature type="compositionally biased region" description="Acidic residues" evidence="1">
    <location>
        <begin position="39"/>
        <end position="48"/>
    </location>
</feature>
<comment type="caution">
    <text evidence="3">The sequence shown here is derived from an EMBL/GenBank/DDBJ whole genome shotgun (WGS) entry which is preliminary data.</text>
</comment>
<dbReference type="InterPro" id="IPR003169">
    <property type="entry name" value="GYF"/>
</dbReference>
<dbReference type="InterPro" id="IPR035445">
    <property type="entry name" value="GYF-like_dom_sf"/>
</dbReference>
<dbReference type="AlphaFoldDB" id="A0AA43QPL3"/>
<accession>A0AA43QPL3</accession>